<reference evidence="2" key="2">
    <citation type="submission" date="2014-05" db="EMBL/GenBank/DDBJ databases">
        <title>The genome and life-stage specific transcriptomes of Globodera pallida elucidate key aspects of plant parasitism by a cyst nematode.</title>
        <authorList>
            <person name="Cotton J.A."/>
            <person name="Lilley C.J."/>
            <person name="Jones L.M."/>
            <person name="Kikuchi T."/>
            <person name="Reid A.J."/>
            <person name="Thorpe P."/>
            <person name="Tsai I.J."/>
            <person name="Beasley H."/>
            <person name="Blok V."/>
            <person name="Cock P.J.A."/>
            <person name="Van den Akker S.E."/>
            <person name="Holroyd N."/>
            <person name="Hunt M."/>
            <person name="Mantelin S."/>
            <person name="Naghra H."/>
            <person name="Pain A."/>
            <person name="Palomares-Rius J.E."/>
            <person name="Zarowiecki M."/>
            <person name="Berriman M."/>
            <person name="Jones J.T."/>
            <person name="Urwin P.E."/>
        </authorList>
    </citation>
    <scope>NUCLEOTIDE SEQUENCE [LARGE SCALE GENOMIC DNA]</scope>
    <source>
        <strain evidence="2">Lindley</strain>
    </source>
</reference>
<reference evidence="3" key="3">
    <citation type="submission" date="2016-06" db="UniProtKB">
        <authorList>
            <consortium name="WormBaseParasite"/>
        </authorList>
    </citation>
    <scope>IDENTIFICATION</scope>
</reference>
<dbReference type="WBParaSite" id="GPLIN_001049200">
    <property type="protein sequence ID" value="GPLIN_001049200"/>
    <property type="gene ID" value="GPLIN_001049200"/>
</dbReference>
<sequence length="101" mass="11047">MIQKAHISIDEYGTAASPSTAAELKRIDSPFGKLDSARTFQPDHSFAFFVTLHRDNPILGLGVRVRRSGTTPFWGSGSGNNPLRGSRGKEKTRIKNDFEAG</sequence>
<evidence type="ECO:0000256" key="1">
    <source>
        <dbReference type="SAM" id="MobiDB-lite"/>
    </source>
</evidence>
<evidence type="ECO:0000313" key="3">
    <source>
        <dbReference type="WBParaSite" id="GPLIN_001049200"/>
    </source>
</evidence>
<dbReference type="Gene3D" id="3.30.497.10">
    <property type="entry name" value="Antithrombin, subunit I, domain 2"/>
    <property type="match status" value="1"/>
</dbReference>
<dbReference type="InterPro" id="IPR042185">
    <property type="entry name" value="Serpin_sf_2"/>
</dbReference>
<dbReference type="Gene3D" id="2.30.39.10">
    <property type="entry name" value="Alpha-1-antitrypsin, domain 1"/>
    <property type="match status" value="1"/>
</dbReference>
<feature type="compositionally biased region" description="Polar residues" evidence="1">
    <location>
        <begin position="70"/>
        <end position="83"/>
    </location>
</feature>
<dbReference type="AlphaFoldDB" id="A0A183CC91"/>
<feature type="compositionally biased region" description="Basic and acidic residues" evidence="1">
    <location>
        <begin position="87"/>
        <end position="101"/>
    </location>
</feature>
<reference evidence="2" key="1">
    <citation type="submission" date="2013-12" db="EMBL/GenBank/DDBJ databases">
        <authorList>
            <person name="Aslett M."/>
        </authorList>
    </citation>
    <scope>NUCLEOTIDE SEQUENCE [LARGE SCALE GENOMIC DNA]</scope>
    <source>
        <strain evidence="2">Lindley</strain>
    </source>
</reference>
<evidence type="ECO:0000313" key="2">
    <source>
        <dbReference type="Proteomes" id="UP000050741"/>
    </source>
</evidence>
<keyword evidence="2" id="KW-1185">Reference proteome</keyword>
<name>A0A183CC91_GLOPA</name>
<proteinExistence type="predicted"/>
<accession>A0A183CC91</accession>
<organism evidence="2 3">
    <name type="scientific">Globodera pallida</name>
    <name type="common">Potato cyst nematode worm</name>
    <name type="synonym">Heterodera pallida</name>
    <dbReference type="NCBI Taxonomy" id="36090"/>
    <lineage>
        <taxon>Eukaryota</taxon>
        <taxon>Metazoa</taxon>
        <taxon>Ecdysozoa</taxon>
        <taxon>Nematoda</taxon>
        <taxon>Chromadorea</taxon>
        <taxon>Rhabditida</taxon>
        <taxon>Tylenchina</taxon>
        <taxon>Tylenchomorpha</taxon>
        <taxon>Tylenchoidea</taxon>
        <taxon>Heteroderidae</taxon>
        <taxon>Heteroderinae</taxon>
        <taxon>Globodera</taxon>
    </lineage>
</organism>
<dbReference type="InterPro" id="IPR036186">
    <property type="entry name" value="Serpin_sf"/>
</dbReference>
<dbReference type="InterPro" id="IPR042178">
    <property type="entry name" value="Serpin_sf_1"/>
</dbReference>
<feature type="region of interest" description="Disordered" evidence="1">
    <location>
        <begin position="70"/>
        <end position="101"/>
    </location>
</feature>
<protein>
    <submittedName>
        <fullName evidence="3">Transposase</fullName>
    </submittedName>
</protein>
<dbReference type="SUPFAM" id="SSF56574">
    <property type="entry name" value="Serpins"/>
    <property type="match status" value="1"/>
</dbReference>
<dbReference type="Proteomes" id="UP000050741">
    <property type="component" value="Unassembled WGS sequence"/>
</dbReference>